<evidence type="ECO:0000313" key="3">
    <source>
        <dbReference type="Proteomes" id="UP000641386"/>
    </source>
</evidence>
<evidence type="ECO:0000256" key="1">
    <source>
        <dbReference type="SAM" id="MobiDB-lite"/>
    </source>
</evidence>
<comment type="caution">
    <text evidence="2">The sequence shown here is derived from an EMBL/GenBank/DDBJ whole genome shotgun (WGS) entry which is preliminary data.</text>
</comment>
<keyword evidence="3" id="KW-1185">Reference proteome</keyword>
<dbReference type="Proteomes" id="UP000641386">
    <property type="component" value="Unassembled WGS sequence"/>
</dbReference>
<reference evidence="2" key="2">
    <citation type="submission" date="2020-09" db="EMBL/GenBank/DDBJ databases">
        <authorList>
            <person name="Sun Q."/>
            <person name="Ohkuma M."/>
        </authorList>
    </citation>
    <scope>NUCLEOTIDE SEQUENCE</scope>
    <source>
        <strain evidence="2">JCM 3302</strain>
    </source>
</reference>
<dbReference type="EMBL" id="BNBC01000064">
    <property type="protein sequence ID" value="GHF13102.1"/>
    <property type="molecule type" value="Genomic_DNA"/>
</dbReference>
<gene>
    <name evidence="2" type="ORF">GCM10014715_80800</name>
</gene>
<feature type="region of interest" description="Disordered" evidence="1">
    <location>
        <begin position="140"/>
        <end position="189"/>
    </location>
</feature>
<protein>
    <submittedName>
        <fullName evidence="2">Uncharacterized protein</fullName>
    </submittedName>
</protein>
<dbReference type="AlphaFoldDB" id="A0A919ALX9"/>
<reference evidence="2" key="1">
    <citation type="journal article" date="2014" name="Int. J. Syst. Evol. Microbiol.">
        <title>Complete genome sequence of Corynebacterium casei LMG S-19264T (=DSM 44701T), isolated from a smear-ripened cheese.</title>
        <authorList>
            <consortium name="US DOE Joint Genome Institute (JGI-PGF)"/>
            <person name="Walter F."/>
            <person name="Albersmeier A."/>
            <person name="Kalinowski J."/>
            <person name="Ruckert C."/>
        </authorList>
    </citation>
    <scope>NUCLEOTIDE SEQUENCE</scope>
    <source>
        <strain evidence="2">JCM 3302</strain>
    </source>
</reference>
<organism evidence="2 3">
    <name type="scientific">Streptomyces spiralis</name>
    <dbReference type="NCBI Taxonomy" id="66376"/>
    <lineage>
        <taxon>Bacteria</taxon>
        <taxon>Bacillati</taxon>
        <taxon>Actinomycetota</taxon>
        <taxon>Actinomycetes</taxon>
        <taxon>Kitasatosporales</taxon>
        <taxon>Streptomycetaceae</taxon>
        <taxon>Streptomyces</taxon>
    </lineage>
</organism>
<accession>A0A919ALX9</accession>
<evidence type="ECO:0000313" key="2">
    <source>
        <dbReference type="EMBL" id="GHF13102.1"/>
    </source>
</evidence>
<proteinExistence type="predicted"/>
<sequence length="189" mass="19372">MAGHEAADHRRAPASQTRALMRPQGIAVVNFAGECAVLDELQPHRWGTAADGVGDQFADDHFGGVGGFLVHSPEGELVLGVGTRCGDGLAVVVQMPSGHVIGGEGVGSGEEEKDVAVIGFAPQPVEHVVAETLKRPVGLGQHLPEGVRRRGRSQEGHGVEGQDTALGSAIHGGIRPGGHALSRSSVRGG</sequence>
<feature type="compositionally biased region" description="Basic and acidic residues" evidence="1">
    <location>
        <begin position="145"/>
        <end position="160"/>
    </location>
</feature>
<name>A0A919ALX9_9ACTN</name>